<proteinExistence type="predicted"/>
<sequence length="141" mass="14722">MTSLALTACQTPVTQEQSGMVIGGLLGGVVGSQFGQGSGRTAAVILGTLTGVAVGGAVGRSMAERDRYMTAQTLETVRTGVSSQWVNPDTGYRYTVVPTRTYGSDEGPCREYQVNAVIGGRVEQMVGTACRQADGSWRAQP</sequence>
<evidence type="ECO:0000313" key="2">
    <source>
        <dbReference type="EMBL" id="NWF47038.1"/>
    </source>
</evidence>
<dbReference type="RefSeq" id="WP_177136942.1">
    <property type="nucleotide sequence ID" value="NZ_VYGV01000016.1"/>
</dbReference>
<reference evidence="2 3" key="1">
    <citation type="submission" date="2019-09" db="EMBL/GenBank/DDBJ databases">
        <title>Hydrogenophaga aromatica sp. nov., isolated from a para-xylene-degrading enrichment culture.</title>
        <authorList>
            <person name="Tancsics A."/>
            <person name="Banerjee S."/>
        </authorList>
    </citation>
    <scope>NUCLEOTIDE SEQUENCE [LARGE SCALE GENOMIC DNA]</scope>
    <source>
        <strain evidence="2 3">D2P1</strain>
    </source>
</reference>
<dbReference type="Proteomes" id="UP000545507">
    <property type="component" value="Unassembled WGS sequence"/>
</dbReference>
<dbReference type="InterPro" id="IPR016364">
    <property type="entry name" value="Surface_antigen_Rickettsia"/>
</dbReference>
<accession>A0A7Y8KZC9</accession>
<dbReference type="Pfam" id="PF05433">
    <property type="entry name" value="Rick_17kDa_Anti"/>
    <property type="match status" value="1"/>
</dbReference>
<dbReference type="AlphaFoldDB" id="A0A7Y8KZC9"/>
<comment type="caution">
    <text evidence="2">The sequence shown here is derived from an EMBL/GenBank/DDBJ whole genome shotgun (WGS) entry which is preliminary data.</text>
</comment>
<feature type="domain" description="Glycine zipper 2TM" evidence="1">
    <location>
        <begin position="19"/>
        <end position="59"/>
    </location>
</feature>
<evidence type="ECO:0000259" key="1">
    <source>
        <dbReference type="Pfam" id="PF05433"/>
    </source>
</evidence>
<dbReference type="GO" id="GO:0019867">
    <property type="term" value="C:outer membrane"/>
    <property type="evidence" value="ECO:0007669"/>
    <property type="project" value="InterPro"/>
</dbReference>
<protein>
    <recommendedName>
        <fullName evidence="1">Glycine zipper 2TM domain-containing protein</fullName>
    </recommendedName>
</protein>
<dbReference type="PIRSF" id="PIRSF002721">
    <property type="entry name" value="Surface_antigen_Rickettsia"/>
    <property type="match status" value="1"/>
</dbReference>
<evidence type="ECO:0000313" key="3">
    <source>
        <dbReference type="Proteomes" id="UP000545507"/>
    </source>
</evidence>
<dbReference type="EMBL" id="VYGV01000016">
    <property type="protein sequence ID" value="NWF47038.1"/>
    <property type="molecule type" value="Genomic_DNA"/>
</dbReference>
<organism evidence="2 3">
    <name type="scientific">Hydrogenophaga aromaticivorans</name>
    <dbReference type="NCBI Taxonomy" id="2610898"/>
    <lineage>
        <taxon>Bacteria</taxon>
        <taxon>Pseudomonadati</taxon>
        <taxon>Pseudomonadota</taxon>
        <taxon>Betaproteobacteria</taxon>
        <taxon>Burkholderiales</taxon>
        <taxon>Comamonadaceae</taxon>
        <taxon>Hydrogenophaga</taxon>
    </lineage>
</organism>
<gene>
    <name evidence="2" type="ORF">F3K02_17520</name>
</gene>
<keyword evidence="3" id="KW-1185">Reference proteome</keyword>
<name>A0A7Y8KZC9_9BURK</name>
<dbReference type="InterPro" id="IPR008816">
    <property type="entry name" value="Gly_zipper_2TM_dom"/>
</dbReference>